<keyword evidence="3" id="KW-0732">Signal</keyword>
<dbReference type="InterPro" id="IPR013595">
    <property type="entry name" value="Pept_S33_TAP-like_C"/>
</dbReference>
<dbReference type="Pfam" id="PF00561">
    <property type="entry name" value="Abhydrolase_1"/>
    <property type="match status" value="1"/>
</dbReference>
<evidence type="ECO:0000313" key="6">
    <source>
        <dbReference type="EMBL" id="RVD89383.1"/>
    </source>
</evidence>
<dbReference type="Proteomes" id="UP000283090">
    <property type="component" value="Unassembled WGS sequence"/>
</dbReference>
<dbReference type="Gene3D" id="3.40.50.1820">
    <property type="entry name" value="alpha/beta hydrolase"/>
    <property type="match status" value="1"/>
</dbReference>
<dbReference type="OrthoDB" id="425534at2759"/>
<protein>
    <recommendedName>
        <fullName evidence="8">AB hydrolase-1 domain-containing protein</fullName>
    </recommendedName>
</protein>
<dbReference type="InterPro" id="IPR029058">
    <property type="entry name" value="AB_hydrolase_fold"/>
</dbReference>
<feature type="domain" description="AB hydrolase-1" evidence="4">
    <location>
        <begin position="92"/>
        <end position="319"/>
    </location>
</feature>
<evidence type="ECO:0008006" key="8">
    <source>
        <dbReference type="Google" id="ProtNLM"/>
    </source>
</evidence>
<keyword evidence="2" id="KW-0378">Hydrolase</keyword>
<dbReference type="InterPro" id="IPR000073">
    <property type="entry name" value="AB_hydrolase_1"/>
</dbReference>
<dbReference type="PANTHER" id="PTHR43248">
    <property type="entry name" value="2-SUCCINYL-6-HYDROXY-2,4-CYCLOHEXADIENE-1-CARBOXYLATE SYNTHASE"/>
    <property type="match status" value="1"/>
</dbReference>
<comment type="similarity">
    <text evidence="1">Belongs to the peptidase S33 family.</text>
</comment>
<organism evidence="6 7">
    <name type="scientific">Arthrobotrys flagrans</name>
    <name type="common">Nematode-trapping fungus</name>
    <name type="synonym">Trichothecium flagrans</name>
    <dbReference type="NCBI Taxonomy" id="97331"/>
    <lineage>
        <taxon>Eukaryota</taxon>
        <taxon>Fungi</taxon>
        <taxon>Dikarya</taxon>
        <taxon>Ascomycota</taxon>
        <taxon>Pezizomycotina</taxon>
        <taxon>Orbiliomycetes</taxon>
        <taxon>Orbiliales</taxon>
        <taxon>Orbiliaceae</taxon>
        <taxon>Arthrobotrys</taxon>
    </lineage>
</organism>
<feature type="signal peptide" evidence="3">
    <location>
        <begin position="1"/>
        <end position="17"/>
    </location>
</feature>
<evidence type="ECO:0000256" key="3">
    <source>
        <dbReference type="SAM" id="SignalP"/>
    </source>
</evidence>
<dbReference type="RefSeq" id="XP_067494927.1">
    <property type="nucleotide sequence ID" value="XM_067632949.1"/>
</dbReference>
<evidence type="ECO:0000256" key="2">
    <source>
        <dbReference type="ARBA" id="ARBA00022801"/>
    </source>
</evidence>
<proteinExistence type="inferred from homology"/>
<evidence type="ECO:0000313" key="7">
    <source>
        <dbReference type="Proteomes" id="UP000283090"/>
    </source>
</evidence>
<feature type="domain" description="Peptidase S33 tripeptidyl aminopeptidase-like C-terminal" evidence="5">
    <location>
        <begin position="472"/>
        <end position="569"/>
    </location>
</feature>
<comment type="caution">
    <text evidence="6">The sequence shown here is derived from an EMBL/GenBank/DDBJ whole genome shotgun (WGS) entry which is preliminary data.</text>
</comment>
<dbReference type="PANTHER" id="PTHR43248:SF25">
    <property type="entry name" value="AB HYDROLASE-1 DOMAIN-CONTAINING PROTEIN-RELATED"/>
    <property type="match status" value="1"/>
</dbReference>
<evidence type="ECO:0000259" key="5">
    <source>
        <dbReference type="Pfam" id="PF08386"/>
    </source>
</evidence>
<dbReference type="STRING" id="97331.A0A437ADN3"/>
<dbReference type="VEuPathDB" id="FungiDB:DFL_000394"/>
<sequence>MIATSAVLLALLSSADAFYTVKRQIARELLFEGIRPSKEIEWSPCNETQTVYMECARLIVPLDYQDPDNGLEAIIPIVKYPTNATGNSYKGAVLTNPGGPGYLGTEFIYNPGIAREIAVNVTGPGYDILGFDIRGVGYSVPYSSCNITADELFDPLRQNATEGNSFTKRNTRRLKSRIAIPAGAKETEKSPYGFFIPELPPSFLAQYAASADDLTAACVAYTGADNQAGPHMNTVVTATDMLWIARALARARGQNDTNALVHYYGISYGSVLGQTFATLYPDRVGKFVMDGIVNMDGWQTRTETDIVRNADQGFFEFFKRCFAAGPKKCAFATGMCYQDTINRFNRMMSRFNATQAEVDGSELAVPLTALITQLRSTILDSLYASIDSWEGLAVIFNALDKATSGPITGWNVTEIATIITLPLSPPSSRAPAPLQLRGYSFFQTACGDAPSIYNYTISPGEVYTYLRASAIAGHARLVGRVSCSRYSIRPKWEWYEKIGAKTKTPILFLGNTLDPVTPWDDAVKAALKFPGAETVIVELIAHSTLLQRNTCSTKKLQSYFQQGKLPGADFNIDGAIAYGSIQDISDGEVQELVFSDIDPYVFFYVLQSLFTGTFPTPETDGRKAEASTSDAASYLQMPRIVSVLRGSVGEKLKSETLDIEVSLRFANSLYKHGAANDIRDFWHEDAFVRRALRQTAIADLIERSPDLFDDRTWIVPGFKHGLAELFEKTHLGI</sequence>
<keyword evidence="7" id="KW-1185">Reference proteome</keyword>
<dbReference type="InterPro" id="IPR051601">
    <property type="entry name" value="Serine_prot/Carboxylest_S33"/>
</dbReference>
<dbReference type="AlphaFoldDB" id="A0A437ADN3"/>
<dbReference type="EMBL" id="SAEB01000001">
    <property type="protein sequence ID" value="RVD89383.1"/>
    <property type="molecule type" value="Genomic_DNA"/>
</dbReference>
<dbReference type="GO" id="GO:0016787">
    <property type="term" value="F:hydrolase activity"/>
    <property type="evidence" value="ECO:0007669"/>
    <property type="project" value="UniProtKB-KW"/>
</dbReference>
<dbReference type="GeneID" id="93582705"/>
<accession>A0A437ADN3</accession>
<name>A0A437ADN3_ARTFL</name>
<gene>
    <name evidence="6" type="ORF">DFL_000394</name>
</gene>
<dbReference type="SUPFAM" id="SSF53474">
    <property type="entry name" value="alpha/beta-Hydrolases"/>
    <property type="match status" value="1"/>
</dbReference>
<evidence type="ECO:0000259" key="4">
    <source>
        <dbReference type="Pfam" id="PF00561"/>
    </source>
</evidence>
<evidence type="ECO:0000256" key="1">
    <source>
        <dbReference type="ARBA" id="ARBA00010088"/>
    </source>
</evidence>
<reference evidence="6 7" key="1">
    <citation type="submission" date="2019-01" db="EMBL/GenBank/DDBJ databases">
        <title>Intercellular communication is required for trap formation in the nematode-trapping fungus Duddingtonia flagrans.</title>
        <authorList>
            <person name="Youssar L."/>
            <person name="Wernet V."/>
            <person name="Hensel N."/>
            <person name="Hildebrandt H.-G."/>
            <person name="Fischer R."/>
        </authorList>
    </citation>
    <scope>NUCLEOTIDE SEQUENCE [LARGE SCALE GENOMIC DNA]</scope>
    <source>
        <strain evidence="6 7">CBS H-5679</strain>
    </source>
</reference>
<dbReference type="Pfam" id="PF08386">
    <property type="entry name" value="Abhydrolase_4"/>
    <property type="match status" value="1"/>
</dbReference>
<feature type="chain" id="PRO_5019084578" description="AB hydrolase-1 domain-containing protein" evidence="3">
    <location>
        <begin position="18"/>
        <end position="733"/>
    </location>
</feature>